<gene>
    <name evidence="9" type="ORF">GCM10009821_19810</name>
</gene>
<evidence type="ECO:0000256" key="4">
    <source>
        <dbReference type="ARBA" id="ARBA00022692"/>
    </source>
</evidence>
<dbReference type="EMBL" id="BAAAPY010000006">
    <property type="protein sequence ID" value="GAA2079638.1"/>
    <property type="molecule type" value="Genomic_DNA"/>
</dbReference>
<keyword evidence="6 7" id="KW-0472">Membrane</keyword>
<dbReference type="SUPFAM" id="SSF161098">
    <property type="entry name" value="MetI-like"/>
    <property type="match status" value="1"/>
</dbReference>
<dbReference type="PROSITE" id="PS50928">
    <property type="entry name" value="ABC_TM1"/>
    <property type="match status" value="1"/>
</dbReference>
<keyword evidence="5 7" id="KW-1133">Transmembrane helix</keyword>
<evidence type="ECO:0000313" key="9">
    <source>
        <dbReference type="EMBL" id="GAA2079638.1"/>
    </source>
</evidence>
<evidence type="ECO:0000313" key="10">
    <source>
        <dbReference type="Proteomes" id="UP001501480"/>
    </source>
</evidence>
<keyword evidence="2 7" id="KW-0813">Transport</keyword>
<sequence>MSAVLFDVPGPKARRRYRIIAVVWVGVLVAAAAAAIWKLYTEDQFTARQWEPFVTPRLMLELLKGLGWTILAAVLAIIPAVFFGLLFGVGKLSDHAVVRWPSWLVVEFFRAVPLLMLIIFIWSMRGFPRGDFVALVLGLILYNGSVLAEIVRAGVNAVPKGQAEAAYSVGLRKTQVMTIVQLPQAIKIMLPSLVSQCIVALKDTSLGFYVLAPGLTYAGRELWRTFNNYLAVAIVLGLIYIILNLLLTWLASYLDRRYNTSGGSQVQIVAGQIQTKA</sequence>
<dbReference type="PANTHER" id="PTHR30614:SF21">
    <property type="entry name" value="AMINO ACID ABC TRANSPORTER PERMEASE"/>
    <property type="match status" value="1"/>
</dbReference>
<dbReference type="InterPro" id="IPR043429">
    <property type="entry name" value="ArtM/GltK/GlnP/TcyL/YhdX-like"/>
</dbReference>
<comment type="similarity">
    <text evidence="7">Belongs to the binding-protein-dependent transport system permease family.</text>
</comment>
<evidence type="ECO:0000256" key="5">
    <source>
        <dbReference type="ARBA" id="ARBA00022989"/>
    </source>
</evidence>
<comment type="subcellular location">
    <subcellularLocation>
        <location evidence="1 7">Cell membrane</location>
        <topology evidence="1 7">Multi-pass membrane protein</topology>
    </subcellularLocation>
</comment>
<evidence type="ECO:0000256" key="2">
    <source>
        <dbReference type="ARBA" id="ARBA00022448"/>
    </source>
</evidence>
<evidence type="ECO:0000256" key="3">
    <source>
        <dbReference type="ARBA" id="ARBA00022475"/>
    </source>
</evidence>
<feature type="domain" description="ABC transmembrane type-1" evidence="8">
    <location>
        <begin position="66"/>
        <end position="251"/>
    </location>
</feature>
<dbReference type="Gene3D" id="1.10.3720.10">
    <property type="entry name" value="MetI-like"/>
    <property type="match status" value="1"/>
</dbReference>
<feature type="transmembrane region" description="Helical" evidence="7">
    <location>
        <begin position="21"/>
        <end position="40"/>
    </location>
</feature>
<feature type="transmembrane region" description="Helical" evidence="7">
    <location>
        <begin position="100"/>
        <end position="120"/>
    </location>
</feature>
<evidence type="ECO:0000259" key="8">
    <source>
        <dbReference type="PROSITE" id="PS50928"/>
    </source>
</evidence>
<proteinExistence type="inferred from homology"/>
<feature type="transmembrane region" description="Helical" evidence="7">
    <location>
        <begin position="132"/>
        <end position="151"/>
    </location>
</feature>
<accession>A0ABN2W127</accession>
<keyword evidence="3" id="KW-1003">Cell membrane</keyword>
<comment type="caution">
    <text evidence="9">The sequence shown here is derived from an EMBL/GenBank/DDBJ whole genome shotgun (WGS) entry which is preliminary data.</text>
</comment>
<evidence type="ECO:0000256" key="7">
    <source>
        <dbReference type="RuleBase" id="RU363032"/>
    </source>
</evidence>
<dbReference type="InterPro" id="IPR035906">
    <property type="entry name" value="MetI-like_sf"/>
</dbReference>
<dbReference type="PANTHER" id="PTHR30614">
    <property type="entry name" value="MEMBRANE COMPONENT OF AMINO ACID ABC TRANSPORTER"/>
    <property type="match status" value="1"/>
</dbReference>
<name>A0ABN2W127_9ACTN</name>
<reference evidence="9 10" key="1">
    <citation type="journal article" date="2019" name="Int. J. Syst. Evol. Microbiol.">
        <title>The Global Catalogue of Microorganisms (GCM) 10K type strain sequencing project: providing services to taxonomists for standard genome sequencing and annotation.</title>
        <authorList>
            <consortium name="The Broad Institute Genomics Platform"/>
            <consortium name="The Broad Institute Genome Sequencing Center for Infectious Disease"/>
            <person name="Wu L."/>
            <person name="Ma J."/>
        </authorList>
    </citation>
    <scope>NUCLEOTIDE SEQUENCE [LARGE SCALE GENOMIC DNA]</scope>
    <source>
        <strain evidence="9 10">JCM 15749</strain>
    </source>
</reference>
<feature type="transmembrane region" description="Helical" evidence="7">
    <location>
        <begin position="229"/>
        <end position="251"/>
    </location>
</feature>
<dbReference type="Pfam" id="PF00528">
    <property type="entry name" value="BPD_transp_1"/>
    <property type="match status" value="1"/>
</dbReference>
<evidence type="ECO:0000256" key="1">
    <source>
        <dbReference type="ARBA" id="ARBA00004651"/>
    </source>
</evidence>
<organism evidence="9 10">
    <name type="scientific">Aeromicrobium halocynthiae</name>
    <dbReference type="NCBI Taxonomy" id="560557"/>
    <lineage>
        <taxon>Bacteria</taxon>
        <taxon>Bacillati</taxon>
        <taxon>Actinomycetota</taxon>
        <taxon>Actinomycetes</taxon>
        <taxon>Propionibacteriales</taxon>
        <taxon>Nocardioidaceae</taxon>
        <taxon>Aeromicrobium</taxon>
    </lineage>
</organism>
<dbReference type="Proteomes" id="UP001501480">
    <property type="component" value="Unassembled WGS sequence"/>
</dbReference>
<feature type="transmembrane region" description="Helical" evidence="7">
    <location>
        <begin position="66"/>
        <end position="88"/>
    </location>
</feature>
<dbReference type="NCBIfam" id="TIGR01726">
    <property type="entry name" value="HEQRo_perm_3TM"/>
    <property type="match status" value="1"/>
</dbReference>
<dbReference type="RefSeq" id="WP_344327531.1">
    <property type="nucleotide sequence ID" value="NZ_BAAAPY010000006.1"/>
</dbReference>
<protein>
    <submittedName>
        <fullName evidence="9">Amino acid ABC transporter permease</fullName>
    </submittedName>
</protein>
<dbReference type="CDD" id="cd06261">
    <property type="entry name" value="TM_PBP2"/>
    <property type="match status" value="1"/>
</dbReference>
<keyword evidence="4 7" id="KW-0812">Transmembrane</keyword>
<evidence type="ECO:0000256" key="6">
    <source>
        <dbReference type="ARBA" id="ARBA00023136"/>
    </source>
</evidence>
<dbReference type="InterPro" id="IPR010065">
    <property type="entry name" value="AA_ABC_transptr_permease_3TM"/>
</dbReference>
<dbReference type="InterPro" id="IPR000515">
    <property type="entry name" value="MetI-like"/>
</dbReference>
<keyword evidence="10" id="KW-1185">Reference proteome</keyword>